<sequence>MAENPYRTPEATHVESLEDIGIDKLRLVAICTSLPVVLVLSTLLVVRSKFARIFEEMEAAELPWLTVAFLGLPGTMLIAVGLFFAVYLFVRAIRGEPVRGTILTFLVFLLLIAGLSAFAIYLPLQTVLLDVGP</sequence>
<accession>A0ABM7RHE5</accession>
<dbReference type="RefSeq" id="WP_338685100.1">
    <property type="nucleotide sequence ID" value="NZ_AP024702.1"/>
</dbReference>
<organism evidence="2 3">
    <name type="scientific">Haloferula helveola</name>
    <dbReference type="NCBI Taxonomy" id="490095"/>
    <lineage>
        <taxon>Bacteria</taxon>
        <taxon>Pseudomonadati</taxon>
        <taxon>Verrucomicrobiota</taxon>
        <taxon>Verrucomicrobiia</taxon>
        <taxon>Verrucomicrobiales</taxon>
        <taxon>Verrucomicrobiaceae</taxon>
        <taxon>Haloferula</taxon>
    </lineage>
</organism>
<dbReference type="EMBL" id="AP024702">
    <property type="protein sequence ID" value="BCX48751.1"/>
    <property type="molecule type" value="Genomic_DNA"/>
</dbReference>
<evidence type="ECO:0000256" key="1">
    <source>
        <dbReference type="SAM" id="Phobius"/>
    </source>
</evidence>
<reference evidence="2 3" key="1">
    <citation type="submission" date="2021-06" db="EMBL/GenBank/DDBJ databases">
        <title>Complete genome of Haloferula helveola possessing various polysaccharide degrading enzymes.</title>
        <authorList>
            <person name="Takami H."/>
            <person name="Huang C."/>
            <person name="Hamasaki K."/>
        </authorList>
    </citation>
    <scope>NUCLEOTIDE SEQUENCE [LARGE SCALE GENOMIC DNA]</scope>
    <source>
        <strain evidence="2 3">CN-1</strain>
    </source>
</reference>
<protein>
    <recommendedName>
        <fullName evidence="4">Yip1 domain-containing protein</fullName>
    </recommendedName>
</protein>
<feature type="transmembrane region" description="Helical" evidence="1">
    <location>
        <begin position="27"/>
        <end position="46"/>
    </location>
</feature>
<name>A0ABM7RHE5_9BACT</name>
<evidence type="ECO:0008006" key="4">
    <source>
        <dbReference type="Google" id="ProtNLM"/>
    </source>
</evidence>
<feature type="transmembrane region" description="Helical" evidence="1">
    <location>
        <begin position="66"/>
        <end position="90"/>
    </location>
</feature>
<keyword evidence="1" id="KW-0812">Transmembrane</keyword>
<feature type="transmembrane region" description="Helical" evidence="1">
    <location>
        <begin position="102"/>
        <end position="124"/>
    </location>
</feature>
<evidence type="ECO:0000313" key="2">
    <source>
        <dbReference type="EMBL" id="BCX48751.1"/>
    </source>
</evidence>
<evidence type="ECO:0000313" key="3">
    <source>
        <dbReference type="Proteomes" id="UP001374893"/>
    </source>
</evidence>
<keyword evidence="3" id="KW-1185">Reference proteome</keyword>
<keyword evidence="1" id="KW-1133">Transmembrane helix</keyword>
<proteinExistence type="predicted"/>
<dbReference type="Proteomes" id="UP001374893">
    <property type="component" value="Chromosome"/>
</dbReference>
<gene>
    <name evidence="2" type="ORF">HAHE_26590</name>
</gene>
<keyword evidence="1" id="KW-0472">Membrane</keyword>